<dbReference type="AlphaFoldDB" id="A0A396H2A1"/>
<organism evidence="2 3">
    <name type="scientific">Medicago truncatula</name>
    <name type="common">Barrel medic</name>
    <name type="synonym">Medicago tribuloides</name>
    <dbReference type="NCBI Taxonomy" id="3880"/>
    <lineage>
        <taxon>Eukaryota</taxon>
        <taxon>Viridiplantae</taxon>
        <taxon>Streptophyta</taxon>
        <taxon>Embryophyta</taxon>
        <taxon>Tracheophyta</taxon>
        <taxon>Spermatophyta</taxon>
        <taxon>Magnoliopsida</taxon>
        <taxon>eudicotyledons</taxon>
        <taxon>Gunneridae</taxon>
        <taxon>Pentapetalae</taxon>
        <taxon>rosids</taxon>
        <taxon>fabids</taxon>
        <taxon>Fabales</taxon>
        <taxon>Fabaceae</taxon>
        <taxon>Papilionoideae</taxon>
        <taxon>50 kb inversion clade</taxon>
        <taxon>NPAAA clade</taxon>
        <taxon>Hologalegina</taxon>
        <taxon>IRL clade</taxon>
        <taxon>Trifolieae</taxon>
        <taxon>Medicago</taxon>
    </lineage>
</organism>
<evidence type="ECO:0000313" key="2">
    <source>
        <dbReference type="EMBL" id="RHN47459.1"/>
    </source>
</evidence>
<feature type="compositionally biased region" description="Polar residues" evidence="1">
    <location>
        <begin position="1"/>
        <end position="10"/>
    </location>
</feature>
<accession>A0A396H2A1</accession>
<proteinExistence type="predicted"/>
<evidence type="ECO:0000256" key="1">
    <source>
        <dbReference type="SAM" id="MobiDB-lite"/>
    </source>
</evidence>
<feature type="region of interest" description="Disordered" evidence="1">
    <location>
        <begin position="1"/>
        <end position="20"/>
    </location>
</feature>
<dbReference type="Gramene" id="rna42066">
    <property type="protein sequence ID" value="RHN47459.1"/>
    <property type="gene ID" value="gene42066"/>
</dbReference>
<protein>
    <submittedName>
        <fullName evidence="2">Uncharacterized protein</fullName>
    </submittedName>
</protein>
<name>A0A396H2A1_MEDTR</name>
<sequence length="95" mass="10836">MTNVAAFNSRKQLKGRMGREKKTKFIEIRSNAYYHHLSLTAAAFDSKSKNSQQFCDPTHSRLLVLSVTNETLFGEKTHSLSTTQQCLYMLPINPK</sequence>
<comment type="caution">
    <text evidence="2">The sequence shown here is derived from an EMBL/GenBank/DDBJ whole genome shotgun (WGS) entry which is preliminary data.</text>
</comment>
<dbReference type="EMBL" id="PSQE01000007">
    <property type="protein sequence ID" value="RHN47459.1"/>
    <property type="molecule type" value="Genomic_DNA"/>
</dbReference>
<reference evidence="3" key="1">
    <citation type="journal article" date="2018" name="Nat. Plants">
        <title>Whole-genome landscape of Medicago truncatula symbiotic genes.</title>
        <authorList>
            <person name="Pecrix Y."/>
            <person name="Staton S.E."/>
            <person name="Sallet E."/>
            <person name="Lelandais-Briere C."/>
            <person name="Moreau S."/>
            <person name="Carrere S."/>
            <person name="Blein T."/>
            <person name="Jardinaud M.F."/>
            <person name="Latrasse D."/>
            <person name="Zouine M."/>
            <person name="Zahm M."/>
            <person name="Kreplak J."/>
            <person name="Mayjonade B."/>
            <person name="Satge C."/>
            <person name="Perez M."/>
            <person name="Cauet S."/>
            <person name="Marande W."/>
            <person name="Chantry-Darmon C."/>
            <person name="Lopez-Roques C."/>
            <person name="Bouchez O."/>
            <person name="Berard A."/>
            <person name="Debelle F."/>
            <person name="Munos S."/>
            <person name="Bendahmane A."/>
            <person name="Berges H."/>
            <person name="Niebel A."/>
            <person name="Buitink J."/>
            <person name="Frugier F."/>
            <person name="Benhamed M."/>
            <person name="Crespi M."/>
            <person name="Gouzy J."/>
            <person name="Gamas P."/>
        </authorList>
    </citation>
    <scope>NUCLEOTIDE SEQUENCE [LARGE SCALE GENOMIC DNA]</scope>
    <source>
        <strain evidence="3">cv. Jemalong A17</strain>
    </source>
</reference>
<dbReference type="Proteomes" id="UP000265566">
    <property type="component" value="Chromosome 7"/>
</dbReference>
<evidence type="ECO:0000313" key="3">
    <source>
        <dbReference type="Proteomes" id="UP000265566"/>
    </source>
</evidence>
<gene>
    <name evidence="2" type="ORF">MtrunA17_Chr7g0253241</name>
</gene>